<evidence type="ECO:0000313" key="1">
    <source>
        <dbReference type="EMBL" id="VVC04417.1"/>
    </source>
</evidence>
<reference evidence="1 2" key="1">
    <citation type="submission" date="2019-08" db="EMBL/GenBank/DDBJ databases">
        <authorList>
            <person name="Vazquez-Campos X."/>
        </authorList>
    </citation>
    <scope>NUCLEOTIDE SEQUENCE [LARGE SCALE GENOMIC DNA]</scope>
    <source>
        <strain evidence="1">LFW-283_2</strain>
    </source>
</reference>
<sequence>MKLLLCLLASILIASPVFAEISSRLNPGECMELVPDHVACCGDNKCSTSAFEKCDVCPEDCFCAPNFECQPLMTDENGNSLADDRGCAPAGYNTQLPDNTDTSQEPACCGSLIFILAPLALGVFKR</sequence>
<proteinExistence type="predicted"/>
<dbReference type="AlphaFoldDB" id="A0A5E4LTY4"/>
<organism evidence="1 2">
    <name type="scientific">Candidatus Bilamarchaeum dharawalense</name>
    <dbReference type="NCBI Taxonomy" id="2885759"/>
    <lineage>
        <taxon>Archaea</taxon>
        <taxon>Candidatus Micrarchaeota</taxon>
        <taxon>Candidatus Micrarchaeia</taxon>
        <taxon>Candidatus Anstonellales</taxon>
        <taxon>Candidatus Bilamarchaeaceae</taxon>
        <taxon>Candidatus Bilamarchaeum</taxon>
    </lineage>
</organism>
<evidence type="ECO:0000313" key="2">
    <source>
        <dbReference type="Proteomes" id="UP000789941"/>
    </source>
</evidence>
<dbReference type="EMBL" id="CABMJJ010000009">
    <property type="protein sequence ID" value="VVC04417.1"/>
    <property type="molecule type" value="Genomic_DNA"/>
</dbReference>
<gene>
    <name evidence="1" type="ORF">LFW2832_00938</name>
</gene>
<dbReference type="Proteomes" id="UP000789941">
    <property type="component" value="Unassembled WGS sequence"/>
</dbReference>
<protein>
    <submittedName>
        <fullName evidence="1">Uncharacterized protein</fullName>
    </submittedName>
</protein>
<accession>A0A5E4LTY4</accession>
<comment type="caution">
    <text evidence="1">The sequence shown here is derived from an EMBL/GenBank/DDBJ whole genome shotgun (WGS) entry which is preliminary data.</text>
</comment>
<name>A0A5E4LTY4_9ARCH</name>